<gene>
    <name evidence="2" type="ORF">FOZ62_003261</name>
</gene>
<protein>
    <submittedName>
        <fullName evidence="2">Uncharacterized protein</fullName>
    </submittedName>
</protein>
<evidence type="ECO:0000256" key="1">
    <source>
        <dbReference type="SAM" id="MobiDB-lite"/>
    </source>
</evidence>
<proteinExistence type="predicted"/>
<dbReference type="AlphaFoldDB" id="A0A7J6RPN6"/>
<comment type="caution">
    <text evidence="2">The sequence shown here is derived from an EMBL/GenBank/DDBJ whole genome shotgun (WGS) entry which is preliminary data.</text>
</comment>
<evidence type="ECO:0000313" key="3">
    <source>
        <dbReference type="Proteomes" id="UP000574390"/>
    </source>
</evidence>
<feature type="compositionally biased region" description="Polar residues" evidence="1">
    <location>
        <begin position="165"/>
        <end position="181"/>
    </location>
</feature>
<evidence type="ECO:0000313" key="2">
    <source>
        <dbReference type="EMBL" id="KAF4721680.1"/>
    </source>
</evidence>
<reference evidence="2 3" key="1">
    <citation type="submission" date="2020-04" db="EMBL/GenBank/DDBJ databases">
        <title>Perkinsus olseni comparative genomics.</title>
        <authorList>
            <person name="Bogema D.R."/>
        </authorList>
    </citation>
    <scope>NUCLEOTIDE SEQUENCE [LARGE SCALE GENOMIC DNA]</scope>
    <source>
        <strain evidence="2">ATCC PRA-205</strain>
    </source>
</reference>
<dbReference type="EMBL" id="JABANM010021146">
    <property type="protein sequence ID" value="KAF4721680.1"/>
    <property type="molecule type" value="Genomic_DNA"/>
</dbReference>
<feature type="region of interest" description="Disordered" evidence="1">
    <location>
        <begin position="1"/>
        <end position="21"/>
    </location>
</feature>
<name>A0A7J6RPN6_PEROL</name>
<feature type="region of interest" description="Disordered" evidence="1">
    <location>
        <begin position="37"/>
        <end position="197"/>
    </location>
</feature>
<feature type="compositionally biased region" description="Basic and acidic residues" evidence="1">
    <location>
        <begin position="187"/>
        <end position="197"/>
    </location>
</feature>
<dbReference type="Proteomes" id="UP000574390">
    <property type="component" value="Unassembled WGS sequence"/>
</dbReference>
<accession>A0A7J6RPN6</accession>
<sequence>IKQQMNSLASREDHVRPSGVRMDVVDSEAFERRLGEVRRSIDGIRGLKLGASRTPSTNSRHANPVDAVATGDTSPLQQGDSPPPPRQPTESQDVERPTGRFMPSPALPRTIRPSAPAIVTASAKRPSRQDQLLMSAVDDVLEEDCSPVSQPLPGPARGGPKQKTHSSAFSTSELQRQSLTPLQDFHGPLRDSGVEFS</sequence>
<feature type="compositionally biased region" description="Polar residues" evidence="1">
    <location>
        <begin position="71"/>
        <end position="80"/>
    </location>
</feature>
<feature type="non-terminal residue" evidence="2">
    <location>
        <position position="1"/>
    </location>
</feature>
<organism evidence="2 3">
    <name type="scientific">Perkinsus olseni</name>
    <name type="common">Perkinsus atlanticus</name>
    <dbReference type="NCBI Taxonomy" id="32597"/>
    <lineage>
        <taxon>Eukaryota</taxon>
        <taxon>Sar</taxon>
        <taxon>Alveolata</taxon>
        <taxon>Perkinsozoa</taxon>
        <taxon>Perkinsea</taxon>
        <taxon>Perkinsida</taxon>
        <taxon>Perkinsidae</taxon>
        <taxon>Perkinsus</taxon>
    </lineage>
</organism>